<reference evidence="2 3" key="1">
    <citation type="journal article" date="2021" name="Plant Biotechnol. J.">
        <title>Multi-omics assisted identification of the key and species-specific regulatory components of drought-tolerant mechanisms in Gossypium stocksii.</title>
        <authorList>
            <person name="Yu D."/>
            <person name="Ke L."/>
            <person name="Zhang D."/>
            <person name="Wu Y."/>
            <person name="Sun Y."/>
            <person name="Mei J."/>
            <person name="Sun J."/>
            <person name="Sun Y."/>
        </authorList>
    </citation>
    <scope>NUCLEOTIDE SEQUENCE [LARGE SCALE GENOMIC DNA]</scope>
    <source>
        <strain evidence="3">cv. E1</strain>
        <tissue evidence="2">Leaf</tissue>
    </source>
</reference>
<comment type="caution">
    <text evidence="2">The sequence shown here is derived from an EMBL/GenBank/DDBJ whole genome shotgun (WGS) entry which is preliminary data.</text>
</comment>
<dbReference type="Proteomes" id="UP000828251">
    <property type="component" value="Unassembled WGS sequence"/>
</dbReference>
<dbReference type="AlphaFoldDB" id="A0A9D4A1R0"/>
<gene>
    <name evidence="2" type="ORF">J1N35_021323</name>
</gene>
<dbReference type="EMBL" id="JAIQCV010000007">
    <property type="protein sequence ID" value="KAH1081562.1"/>
    <property type="molecule type" value="Genomic_DNA"/>
</dbReference>
<organism evidence="2 3">
    <name type="scientific">Gossypium stocksii</name>
    <dbReference type="NCBI Taxonomy" id="47602"/>
    <lineage>
        <taxon>Eukaryota</taxon>
        <taxon>Viridiplantae</taxon>
        <taxon>Streptophyta</taxon>
        <taxon>Embryophyta</taxon>
        <taxon>Tracheophyta</taxon>
        <taxon>Spermatophyta</taxon>
        <taxon>Magnoliopsida</taxon>
        <taxon>eudicotyledons</taxon>
        <taxon>Gunneridae</taxon>
        <taxon>Pentapetalae</taxon>
        <taxon>rosids</taxon>
        <taxon>malvids</taxon>
        <taxon>Malvales</taxon>
        <taxon>Malvaceae</taxon>
        <taxon>Malvoideae</taxon>
        <taxon>Gossypium</taxon>
    </lineage>
</organism>
<sequence length="263" mass="29954">MTNTRSKSKVQLADLVRAFITTTPCNQFFSIIESTYTELTLESYSTFTLQHVMMTHDERGTVTFRLGGLVRYMSVFEFGIALGLYIDEFMSAKNFLRLHQRIYYLPSNCWVDLTASMTPYDVIHSKATSLPPNLQYIHALLAHILTSRGESTAPHRHPEQSSTLALAGQMSLQGISSMTHMRMIERLHGVDPSQYQLFDSKSKNEPVDFTNDVPFLHEDPPHPSPSSHRPISSAATLVDLSKRFNHFKHHCFQRFDSIDATLQ</sequence>
<evidence type="ECO:0000313" key="3">
    <source>
        <dbReference type="Proteomes" id="UP000828251"/>
    </source>
</evidence>
<keyword evidence="3" id="KW-1185">Reference proteome</keyword>
<name>A0A9D4A1R0_9ROSI</name>
<protein>
    <submittedName>
        <fullName evidence="2">Uncharacterized protein</fullName>
    </submittedName>
</protein>
<proteinExistence type="predicted"/>
<feature type="region of interest" description="Disordered" evidence="1">
    <location>
        <begin position="209"/>
        <end position="231"/>
    </location>
</feature>
<evidence type="ECO:0000313" key="2">
    <source>
        <dbReference type="EMBL" id="KAH1081562.1"/>
    </source>
</evidence>
<evidence type="ECO:0000256" key="1">
    <source>
        <dbReference type="SAM" id="MobiDB-lite"/>
    </source>
</evidence>
<accession>A0A9D4A1R0</accession>
<dbReference type="OrthoDB" id="1685790at2759"/>